<comment type="caution">
    <text evidence="9">Lacks conserved residue(s) required for the propagation of feature annotation.</text>
</comment>
<feature type="transmembrane region" description="Helical" evidence="9">
    <location>
        <begin position="148"/>
        <end position="167"/>
    </location>
</feature>
<evidence type="ECO:0000256" key="9">
    <source>
        <dbReference type="RuleBase" id="RU351113"/>
    </source>
</evidence>
<evidence type="ECO:0000256" key="2">
    <source>
        <dbReference type="ARBA" id="ARBA00022606"/>
    </source>
</evidence>
<evidence type="ECO:0000256" key="1">
    <source>
        <dbReference type="ARBA" id="ARBA00004141"/>
    </source>
</evidence>
<dbReference type="GO" id="GO:0007165">
    <property type="term" value="P:signal transduction"/>
    <property type="evidence" value="ECO:0007669"/>
    <property type="project" value="UniProtKB-KW"/>
</dbReference>
<evidence type="ECO:0000256" key="3">
    <source>
        <dbReference type="ARBA" id="ARBA00022692"/>
    </source>
</evidence>
<keyword evidence="4 9" id="KW-0552">Olfaction</keyword>
<dbReference type="PANTHER" id="PTHR21137">
    <property type="entry name" value="ODORANT RECEPTOR"/>
    <property type="match status" value="1"/>
</dbReference>
<dbReference type="AlphaFoldDB" id="A0A0P1IVS6"/>
<sequence length="386" mass="44106">MGIPAYEDFLRQIKINMWVSGIPFGDTKIYIRYYILLSLLISMIIAEGSFFVSRISSENFLELTQLAPCACIGLLSFLKILPITVKRRKIFDLTERLGRLYENILDDTTKKAIVKRELHLLSLLTKYFFVLNAVLISVYNFSSPIIMLYQYIAKNKVVFVLPYAVLLPFPTDGWLSWFLAFVYSATCGCICVLFFTTIDVLYCVLTSHVCNNFSIISDQLQHLQVNNVNIIGNIVKEHQYILKLADDLEDIFTAPNLFNVLVGSVEICALGFNLTTGNLAQLPGTILFLTSVLLQILVMSVFGENIITESRKIGESAFLCKWYEMDEKSKKMILTIMIRSRKPQILTAYKFSIISYGSFSKIISTSWSYFTILQTVYKPPEINREE</sequence>
<evidence type="ECO:0000256" key="4">
    <source>
        <dbReference type="ARBA" id="ARBA00022725"/>
    </source>
</evidence>
<keyword evidence="3 9" id="KW-0812">Transmembrane</keyword>
<comment type="similarity">
    <text evidence="9">Belongs to the insect chemoreceptor superfamily. Heteromeric odorant receptor channel (TC 1.A.69) family.</text>
</comment>
<dbReference type="OrthoDB" id="7540137at2759"/>
<name>A0A0P1IVS6_MANSE</name>
<evidence type="ECO:0000313" key="10">
    <source>
        <dbReference type="EMBL" id="CUQ99406.1"/>
    </source>
</evidence>
<feature type="transmembrane region" description="Helical" evidence="9">
    <location>
        <begin position="120"/>
        <end position="142"/>
    </location>
</feature>
<proteinExistence type="evidence at transcript level"/>
<evidence type="ECO:0000256" key="6">
    <source>
        <dbReference type="ARBA" id="ARBA00023136"/>
    </source>
</evidence>
<feature type="transmembrane region" description="Helical" evidence="9">
    <location>
        <begin position="33"/>
        <end position="51"/>
    </location>
</feature>
<reference evidence="10" key="1">
    <citation type="submission" date="2015-08" db="EMBL/GenBank/DDBJ databases">
        <title>A reference gene set for chemosensory receptor genes of Manduca sexta.</title>
        <authorList>
            <person name="Koenig C."/>
            <person name="Hirsh A."/>
            <person name="Bucks S."/>
            <person name="Klinner C."/>
            <person name="Vogel H."/>
            <person name="Shukla A."/>
            <person name="Mansfield J.H."/>
            <person name="Morton B."/>
            <person name="Hansson B.S."/>
            <person name="Grosse-Wilde E."/>
        </authorList>
    </citation>
    <scope>NUCLEOTIDE SEQUENCE</scope>
</reference>
<feature type="transmembrane region" description="Helical" evidence="9">
    <location>
        <begin position="282"/>
        <end position="302"/>
    </location>
</feature>
<organism evidence="10">
    <name type="scientific">Manduca sexta</name>
    <name type="common">Tobacco hawkmoth</name>
    <name type="synonym">Tobacco hornworm</name>
    <dbReference type="NCBI Taxonomy" id="7130"/>
    <lineage>
        <taxon>Eukaryota</taxon>
        <taxon>Metazoa</taxon>
        <taxon>Ecdysozoa</taxon>
        <taxon>Arthropoda</taxon>
        <taxon>Hexapoda</taxon>
        <taxon>Insecta</taxon>
        <taxon>Pterygota</taxon>
        <taxon>Neoptera</taxon>
        <taxon>Endopterygota</taxon>
        <taxon>Lepidoptera</taxon>
        <taxon>Glossata</taxon>
        <taxon>Ditrysia</taxon>
        <taxon>Bombycoidea</taxon>
        <taxon>Sphingidae</taxon>
        <taxon>Sphinginae</taxon>
        <taxon>Sphingini</taxon>
        <taxon>Manduca</taxon>
    </lineage>
</organism>
<accession>A0A0P1IVS6</accession>
<keyword evidence="2 9" id="KW-0716">Sensory transduction</keyword>
<protein>
    <recommendedName>
        <fullName evidence="9">Odorant receptor</fullName>
    </recommendedName>
</protein>
<feature type="transmembrane region" description="Helical" evidence="9">
    <location>
        <begin position="174"/>
        <end position="195"/>
    </location>
</feature>
<keyword evidence="8 9" id="KW-0807">Transducer</keyword>
<keyword evidence="7 9" id="KW-0675">Receptor</keyword>
<dbReference type="GO" id="GO:0004984">
    <property type="term" value="F:olfactory receptor activity"/>
    <property type="evidence" value="ECO:0007669"/>
    <property type="project" value="InterPro"/>
</dbReference>
<dbReference type="InterPro" id="IPR004117">
    <property type="entry name" value="7tm6_olfct_rcpt"/>
</dbReference>
<evidence type="ECO:0000256" key="8">
    <source>
        <dbReference type="ARBA" id="ARBA00023224"/>
    </source>
</evidence>
<dbReference type="Pfam" id="PF02949">
    <property type="entry name" value="7tm_6"/>
    <property type="match status" value="1"/>
</dbReference>
<dbReference type="EMBL" id="LN885117">
    <property type="protein sequence ID" value="CUQ99406.1"/>
    <property type="molecule type" value="mRNA"/>
</dbReference>
<feature type="transmembrane region" description="Helical" evidence="9">
    <location>
        <begin position="63"/>
        <end position="81"/>
    </location>
</feature>
<keyword evidence="5 9" id="KW-1133">Transmembrane helix</keyword>
<gene>
    <name evidence="10" type="primary">OR-24</name>
</gene>
<keyword evidence="6 9" id="KW-0472">Membrane</keyword>
<comment type="subcellular location">
    <subcellularLocation>
        <location evidence="9">Cell membrane</location>
        <topology evidence="9">Multi-pass membrane protein</topology>
    </subcellularLocation>
    <subcellularLocation>
        <location evidence="1">Membrane</location>
        <topology evidence="1">Multi-pass membrane protein</topology>
    </subcellularLocation>
</comment>
<dbReference type="PANTHER" id="PTHR21137:SF44">
    <property type="entry name" value="ODORANT RECEPTOR 13A-RELATED"/>
    <property type="match status" value="1"/>
</dbReference>
<evidence type="ECO:0000256" key="5">
    <source>
        <dbReference type="ARBA" id="ARBA00022989"/>
    </source>
</evidence>
<evidence type="ECO:0000256" key="7">
    <source>
        <dbReference type="ARBA" id="ARBA00023170"/>
    </source>
</evidence>
<dbReference type="GO" id="GO:0005886">
    <property type="term" value="C:plasma membrane"/>
    <property type="evidence" value="ECO:0007669"/>
    <property type="project" value="UniProtKB-SubCell"/>
</dbReference>
<dbReference type="GO" id="GO:0005549">
    <property type="term" value="F:odorant binding"/>
    <property type="evidence" value="ECO:0007669"/>
    <property type="project" value="InterPro"/>
</dbReference>